<dbReference type="Pfam" id="PF02811">
    <property type="entry name" value="PHP"/>
    <property type="match status" value="1"/>
</dbReference>
<dbReference type="PANTHER" id="PTHR42924:SF3">
    <property type="entry name" value="POLYMERASE_HISTIDINOL PHOSPHATASE N-TERMINAL DOMAIN-CONTAINING PROTEIN"/>
    <property type="match status" value="1"/>
</dbReference>
<keyword evidence="3" id="KW-1185">Reference proteome</keyword>
<protein>
    <submittedName>
        <fullName evidence="2">PHP domain-containing protein</fullName>
    </submittedName>
</protein>
<accession>A0ABY8H3H3</accession>
<dbReference type="Gene3D" id="1.10.150.650">
    <property type="match status" value="1"/>
</dbReference>
<reference evidence="2 3" key="1">
    <citation type="submission" date="2023-04" db="EMBL/GenBank/DDBJ databases">
        <title>Funneling lignin-derived compounds into biodiesel using alkali-halophilic Citricoccus sp. P2.</title>
        <authorList>
            <person name="Luo C.-B."/>
        </authorList>
    </citation>
    <scope>NUCLEOTIDE SEQUENCE [LARGE SCALE GENOMIC DNA]</scope>
    <source>
        <strain evidence="2 3">P2</strain>
    </source>
</reference>
<dbReference type="CDD" id="cd07438">
    <property type="entry name" value="PHP_HisPPase_AMP"/>
    <property type="match status" value="1"/>
</dbReference>
<dbReference type="Proteomes" id="UP001219037">
    <property type="component" value="Chromosome"/>
</dbReference>
<dbReference type="InterPro" id="IPR003141">
    <property type="entry name" value="Pol/His_phosphatase_N"/>
</dbReference>
<organism evidence="2 3">
    <name type="scientific">Citricoccus muralis</name>
    <dbReference type="NCBI Taxonomy" id="169134"/>
    <lineage>
        <taxon>Bacteria</taxon>
        <taxon>Bacillati</taxon>
        <taxon>Actinomycetota</taxon>
        <taxon>Actinomycetes</taxon>
        <taxon>Micrococcales</taxon>
        <taxon>Micrococcaceae</taxon>
        <taxon>Citricoccus</taxon>
    </lineage>
</organism>
<dbReference type="InterPro" id="IPR052018">
    <property type="entry name" value="PHP_domain"/>
</dbReference>
<dbReference type="InterPro" id="IPR016195">
    <property type="entry name" value="Pol/histidinol_Pase-like"/>
</dbReference>
<dbReference type="RefSeq" id="WP_278156616.1">
    <property type="nucleotide sequence ID" value="NZ_CP121252.1"/>
</dbReference>
<sequence>MAFDLHTHSHCSDGTQSPSAVVRAAAEAGLEGLALTDHDTTAGWDEAVAAGRREGVAVVRGMEISCVSAQGVSVHLLSYLHDPDHPGLKDEMERSVRSRLTRAEQMAQRLSEDFPITWELVQAQTEPGATVGRPHLADALVVAGVVPDRTAAFAGILLPSSPYYVGHYAPDPAEAVRLVREAGGVPVFAHPRAVSRGRVVGEDTFEEMIEAGLVGLEVDHRDNPDADRQWLRQLARRHDLLMTGASDYHGAGKPNRIGEHTTARDVVDQIAALGVTEAAW</sequence>
<dbReference type="SMART" id="SM00481">
    <property type="entry name" value="POLIIIAc"/>
    <property type="match status" value="1"/>
</dbReference>
<proteinExistence type="predicted"/>
<name>A0ABY8H3H3_9MICC</name>
<dbReference type="EMBL" id="CP121252">
    <property type="protein sequence ID" value="WFP15683.1"/>
    <property type="molecule type" value="Genomic_DNA"/>
</dbReference>
<evidence type="ECO:0000259" key="1">
    <source>
        <dbReference type="SMART" id="SM00481"/>
    </source>
</evidence>
<evidence type="ECO:0000313" key="2">
    <source>
        <dbReference type="EMBL" id="WFP15683.1"/>
    </source>
</evidence>
<feature type="domain" description="Polymerase/histidinol phosphatase N-terminal" evidence="1">
    <location>
        <begin position="3"/>
        <end position="68"/>
    </location>
</feature>
<dbReference type="SUPFAM" id="SSF89550">
    <property type="entry name" value="PHP domain-like"/>
    <property type="match status" value="1"/>
</dbReference>
<dbReference type="InterPro" id="IPR004013">
    <property type="entry name" value="PHP_dom"/>
</dbReference>
<dbReference type="PANTHER" id="PTHR42924">
    <property type="entry name" value="EXONUCLEASE"/>
    <property type="match status" value="1"/>
</dbReference>
<evidence type="ECO:0000313" key="3">
    <source>
        <dbReference type="Proteomes" id="UP001219037"/>
    </source>
</evidence>
<dbReference type="Gene3D" id="3.20.20.140">
    <property type="entry name" value="Metal-dependent hydrolases"/>
    <property type="match status" value="1"/>
</dbReference>
<gene>
    <name evidence="2" type="ORF">P8192_09755</name>
</gene>